<dbReference type="InterPro" id="IPR013096">
    <property type="entry name" value="Cupin_2"/>
</dbReference>
<dbReference type="GO" id="GO:0005524">
    <property type="term" value="F:ATP binding"/>
    <property type="evidence" value="ECO:0007669"/>
    <property type="project" value="UniProtKB-KW"/>
</dbReference>
<dbReference type="SUPFAM" id="SSF51182">
    <property type="entry name" value="RmlC-like cupins"/>
    <property type="match status" value="1"/>
</dbReference>
<evidence type="ECO:0000313" key="3">
    <source>
        <dbReference type="EMBL" id="KAF3035814.1"/>
    </source>
</evidence>
<dbReference type="AlphaFoldDB" id="A0A9P4WLV4"/>
<dbReference type="PANTHER" id="PTHR43346:SF1">
    <property type="entry name" value="QUERCETIN 2,3-DIOXYGENASE-RELATED"/>
    <property type="match status" value="1"/>
</dbReference>
<accession>A0A9P4WLV4</accession>
<dbReference type="InterPro" id="IPR014710">
    <property type="entry name" value="RmlC-like_jellyroll"/>
</dbReference>
<dbReference type="Gene3D" id="2.60.120.10">
    <property type="entry name" value="Jelly Rolls"/>
    <property type="match status" value="1"/>
</dbReference>
<dbReference type="CDD" id="cd02223">
    <property type="entry name" value="cupin_Bh2720-like"/>
    <property type="match status" value="1"/>
</dbReference>
<feature type="domain" description="Cupin type-2" evidence="2">
    <location>
        <begin position="50"/>
        <end position="117"/>
    </location>
</feature>
<feature type="compositionally biased region" description="Basic and acidic residues" evidence="1">
    <location>
        <begin position="150"/>
        <end position="168"/>
    </location>
</feature>
<reference evidence="3" key="1">
    <citation type="submission" date="2019-04" db="EMBL/GenBank/DDBJ databases">
        <title>Sequencing of skin fungus with MAO and IRED activity.</title>
        <authorList>
            <person name="Marsaioli A.J."/>
            <person name="Bonatto J.M.C."/>
            <person name="Reis Junior O."/>
        </authorList>
    </citation>
    <scope>NUCLEOTIDE SEQUENCE</scope>
    <source>
        <strain evidence="3">28M1</strain>
    </source>
</reference>
<gene>
    <name evidence="3" type="primary">MDL1_1</name>
    <name evidence="3" type="ORF">E8E12_005370</name>
</gene>
<feature type="region of interest" description="Disordered" evidence="1">
    <location>
        <begin position="126"/>
        <end position="168"/>
    </location>
</feature>
<dbReference type="PANTHER" id="PTHR43346">
    <property type="entry name" value="LIGAND BINDING DOMAIN PROTEIN, PUTATIVE (AFU_ORTHOLOGUE AFUA_6G14370)-RELATED"/>
    <property type="match status" value="1"/>
</dbReference>
<dbReference type="FunFam" id="2.60.120.10:FF:000601">
    <property type="entry name" value="Mannose-1-phosphate guanylyltransferase/mannose-6-phosphate isomerase"/>
    <property type="match status" value="1"/>
</dbReference>
<dbReference type="EMBL" id="SWKV01000055">
    <property type="protein sequence ID" value="KAF3035814.1"/>
    <property type="molecule type" value="Genomic_DNA"/>
</dbReference>
<keyword evidence="3" id="KW-0547">Nucleotide-binding</keyword>
<organism evidence="3 4">
    <name type="scientific">Didymella heteroderae</name>
    <dbReference type="NCBI Taxonomy" id="1769908"/>
    <lineage>
        <taxon>Eukaryota</taxon>
        <taxon>Fungi</taxon>
        <taxon>Dikarya</taxon>
        <taxon>Ascomycota</taxon>
        <taxon>Pezizomycotina</taxon>
        <taxon>Dothideomycetes</taxon>
        <taxon>Pleosporomycetidae</taxon>
        <taxon>Pleosporales</taxon>
        <taxon>Pleosporineae</taxon>
        <taxon>Didymellaceae</taxon>
        <taxon>Didymella</taxon>
    </lineage>
</organism>
<dbReference type="InterPro" id="IPR011051">
    <property type="entry name" value="RmlC_Cupin_sf"/>
</dbReference>
<feature type="compositionally biased region" description="Acidic residues" evidence="1">
    <location>
        <begin position="135"/>
        <end position="146"/>
    </location>
</feature>
<dbReference type="InterPro" id="IPR052538">
    <property type="entry name" value="Flavonoid_dioxygenase-like"/>
</dbReference>
<proteinExistence type="predicted"/>
<dbReference type="Pfam" id="PF07883">
    <property type="entry name" value="Cupin_2"/>
    <property type="match status" value="1"/>
</dbReference>
<evidence type="ECO:0000259" key="2">
    <source>
        <dbReference type="Pfam" id="PF07883"/>
    </source>
</evidence>
<dbReference type="Proteomes" id="UP000758155">
    <property type="component" value="Unassembled WGS sequence"/>
</dbReference>
<evidence type="ECO:0000313" key="4">
    <source>
        <dbReference type="Proteomes" id="UP000758155"/>
    </source>
</evidence>
<name>A0A9P4WLV4_9PLEO</name>
<keyword evidence="4" id="KW-1185">Reference proteome</keyword>
<sequence length="168" mass="18483">MDAYKKAGNRKNEPPKHEMVHFPGLLSSKREFGDFRTVLHTGLYSQVVAMEVPVGGDIGDEVHTVDQILMFTSGRGLATVAGKDQEVKAGDVVVVPAGTQHQFVTKGDQPLELITVYAPAEHLPTSVHKTKEIGDKEEEEGIDEAPEWSQRSKKENEEKGLVNESGKY</sequence>
<evidence type="ECO:0000256" key="1">
    <source>
        <dbReference type="SAM" id="MobiDB-lite"/>
    </source>
</evidence>
<keyword evidence="3" id="KW-0067">ATP-binding</keyword>
<dbReference type="OrthoDB" id="1161823at2759"/>
<protein>
    <submittedName>
        <fullName evidence="3">ATP-binding cassette permease mdl1</fullName>
    </submittedName>
</protein>
<comment type="caution">
    <text evidence="3">The sequence shown here is derived from an EMBL/GenBank/DDBJ whole genome shotgun (WGS) entry which is preliminary data.</text>
</comment>